<name>A0AAV6YBT0_ENGPU</name>
<gene>
    <name evidence="1" type="ORF">GDO81_019195</name>
</gene>
<dbReference type="Proteomes" id="UP000824782">
    <property type="component" value="Unassembled WGS sequence"/>
</dbReference>
<protein>
    <submittedName>
        <fullName evidence="1">Uncharacterized protein</fullName>
    </submittedName>
</protein>
<organism evidence="1 2">
    <name type="scientific">Engystomops pustulosus</name>
    <name type="common">Tungara frog</name>
    <name type="synonym">Physalaemus pustulosus</name>
    <dbReference type="NCBI Taxonomy" id="76066"/>
    <lineage>
        <taxon>Eukaryota</taxon>
        <taxon>Metazoa</taxon>
        <taxon>Chordata</taxon>
        <taxon>Craniata</taxon>
        <taxon>Vertebrata</taxon>
        <taxon>Euteleostomi</taxon>
        <taxon>Amphibia</taxon>
        <taxon>Batrachia</taxon>
        <taxon>Anura</taxon>
        <taxon>Neobatrachia</taxon>
        <taxon>Hyloidea</taxon>
        <taxon>Leptodactylidae</taxon>
        <taxon>Leiuperinae</taxon>
        <taxon>Engystomops</taxon>
    </lineage>
</organism>
<evidence type="ECO:0000313" key="1">
    <source>
        <dbReference type="EMBL" id="KAG8534541.1"/>
    </source>
</evidence>
<reference evidence="1" key="1">
    <citation type="thesis" date="2020" institute="ProQuest LLC" country="789 East Eisenhower Parkway, Ann Arbor, MI, USA">
        <title>Comparative Genomics and Chromosome Evolution.</title>
        <authorList>
            <person name="Mudd A.B."/>
        </authorList>
    </citation>
    <scope>NUCLEOTIDE SEQUENCE</scope>
    <source>
        <strain evidence="1">237g6f4</strain>
        <tissue evidence="1">Blood</tissue>
    </source>
</reference>
<dbReference type="AlphaFoldDB" id="A0AAV6YBT0"/>
<accession>A0AAV6YBT0</accession>
<sequence length="94" mass="10330">MLSLRNQIASLNTTTSHFGSSGQTSAIESCLTTWIQQSLPQDVCGTCSNSRKFHIQKPFVSLCNHSIRGGRIQGHSLVSKGPYDYIYEKLSSHG</sequence>
<evidence type="ECO:0000313" key="2">
    <source>
        <dbReference type="Proteomes" id="UP000824782"/>
    </source>
</evidence>
<keyword evidence="2" id="KW-1185">Reference proteome</keyword>
<dbReference type="EMBL" id="WNYA01101163">
    <property type="protein sequence ID" value="KAG8534541.1"/>
    <property type="molecule type" value="Genomic_DNA"/>
</dbReference>
<comment type="caution">
    <text evidence="1">The sequence shown here is derived from an EMBL/GenBank/DDBJ whole genome shotgun (WGS) entry which is preliminary data.</text>
</comment>
<proteinExistence type="predicted"/>